<reference evidence="10" key="1">
    <citation type="submission" date="2019-03" db="EMBL/GenBank/DDBJ databases">
        <title>Single cell metagenomics reveals metabolic interactions within the superorganism composed of flagellate Streblomastix strix and complex community of Bacteroidetes bacteria on its surface.</title>
        <authorList>
            <person name="Treitli S.C."/>
            <person name="Kolisko M."/>
            <person name="Husnik F."/>
            <person name="Keeling P."/>
            <person name="Hampl V."/>
        </authorList>
    </citation>
    <scope>NUCLEOTIDE SEQUENCE</scope>
    <source>
        <strain evidence="10">STM</strain>
    </source>
</reference>
<keyword evidence="5" id="KW-0472">Membrane</keyword>
<comment type="subcellular location">
    <subcellularLocation>
        <location evidence="1">Cell outer membrane</location>
        <topology evidence="1">Multi-pass membrane protein</topology>
    </subcellularLocation>
</comment>
<feature type="domain" description="TonB-dependent receptor plug" evidence="9">
    <location>
        <begin position="131"/>
        <end position="256"/>
    </location>
</feature>
<dbReference type="SUPFAM" id="SSF56935">
    <property type="entry name" value="Porins"/>
    <property type="match status" value="1"/>
</dbReference>
<protein>
    <submittedName>
        <fullName evidence="10">TonB-dependent receptor SusC</fullName>
    </submittedName>
</protein>
<dbReference type="InterPro" id="IPR023996">
    <property type="entry name" value="TonB-dep_OMP_SusC/RagA"/>
</dbReference>
<feature type="domain" description="TonB-dependent receptor-like beta-barrel" evidence="8">
    <location>
        <begin position="579"/>
        <end position="797"/>
    </location>
</feature>
<evidence type="ECO:0000256" key="2">
    <source>
        <dbReference type="ARBA" id="ARBA00022448"/>
    </source>
</evidence>
<comment type="caution">
    <text evidence="10">The sequence shown here is derived from an EMBL/GenBank/DDBJ whole genome shotgun (WGS) entry which is preliminary data.</text>
</comment>
<name>A0A5J4SPM8_9ZZZZ</name>
<organism evidence="10">
    <name type="scientific">termite gut metagenome</name>
    <dbReference type="NCBI Taxonomy" id="433724"/>
    <lineage>
        <taxon>unclassified sequences</taxon>
        <taxon>metagenomes</taxon>
        <taxon>organismal metagenomes</taxon>
    </lineage>
</organism>
<dbReference type="Pfam" id="PF00593">
    <property type="entry name" value="TonB_dep_Rec_b-barrel"/>
    <property type="match status" value="1"/>
</dbReference>
<evidence type="ECO:0000256" key="7">
    <source>
        <dbReference type="SAM" id="MobiDB-lite"/>
    </source>
</evidence>
<dbReference type="EMBL" id="SNRY01000074">
    <property type="protein sequence ID" value="KAA6348209.1"/>
    <property type="molecule type" value="Genomic_DNA"/>
</dbReference>
<evidence type="ECO:0000256" key="4">
    <source>
        <dbReference type="ARBA" id="ARBA00023077"/>
    </source>
</evidence>
<dbReference type="InterPro" id="IPR039426">
    <property type="entry name" value="TonB-dep_rcpt-like"/>
</dbReference>
<dbReference type="Pfam" id="PF07715">
    <property type="entry name" value="Plug"/>
    <property type="match status" value="1"/>
</dbReference>
<proteinExistence type="predicted"/>
<dbReference type="GO" id="GO:0009279">
    <property type="term" value="C:cell outer membrane"/>
    <property type="evidence" value="ECO:0007669"/>
    <property type="project" value="UniProtKB-SubCell"/>
</dbReference>
<dbReference type="Pfam" id="PF13715">
    <property type="entry name" value="CarbopepD_reg_2"/>
    <property type="match status" value="1"/>
</dbReference>
<evidence type="ECO:0000256" key="3">
    <source>
        <dbReference type="ARBA" id="ARBA00022692"/>
    </source>
</evidence>
<dbReference type="NCBIfam" id="TIGR04056">
    <property type="entry name" value="OMP_RagA_SusC"/>
    <property type="match status" value="1"/>
</dbReference>
<keyword evidence="4" id="KW-0798">TonB box</keyword>
<dbReference type="InterPro" id="IPR000531">
    <property type="entry name" value="Beta-barrel_TonB"/>
</dbReference>
<feature type="region of interest" description="Disordered" evidence="7">
    <location>
        <begin position="850"/>
        <end position="872"/>
    </location>
</feature>
<keyword evidence="3" id="KW-0812">Transmembrane</keyword>
<accession>A0A5J4SPM8</accession>
<dbReference type="AlphaFoldDB" id="A0A5J4SPM8"/>
<dbReference type="InterPro" id="IPR036942">
    <property type="entry name" value="Beta-barrel_TonB_sf"/>
</dbReference>
<dbReference type="Gene3D" id="2.170.130.10">
    <property type="entry name" value="TonB-dependent receptor, plug domain"/>
    <property type="match status" value="1"/>
</dbReference>
<evidence type="ECO:0000256" key="1">
    <source>
        <dbReference type="ARBA" id="ARBA00004571"/>
    </source>
</evidence>
<dbReference type="PROSITE" id="PS52016">
    <property type="entry name" value="TONB_DEPENDENT_REC_3"/>
    <property type="match status" value="1"/>
</dbReference>
<gene>
    <name evidence="10" type="ORF">EZS27_004348</name>
</gene>
<dbReference type="SUPFAM" id="SSF49464">
    <property type="entry name" value="Carboxypeptidase regulatory domain-like"/>
    <property type="match status" value="1"/>
</dbReference>
<dbReference type="InterPro" id="IPR023997">
    <property type="entry name" value="TonB-dep_OMP_SusC/RagA_CS"/>
</dbReference>
<evidence type="ECO:0000256" key="5">
    <source>
        <dbReference type="ARBA" id="ARBA00023136"/>
    </source>
</evidence>
<dbReference type="Gene3D" id="2.40.170.20">
    <property type="entry name" value="TonB-dependent receptor, beta-barrel domain"/>
    <property type="match status" value="1"/>
</dbReference>
<dbReference type="Gene3D" id="2.60.40.1120">
    <property type="entry name" value="Carboxypeptidase-like, regulatory domain"/>
    <property type="match status" value="1"/>
</dbReference>
<dbReference type="InterPro" id="IPR012910">
    <property type="entry name" value="Plug_dom"/>
</dbReference>
<dbReference type="InterPro" id="IPR037066">
    <property type="entry name" value="Plug_dom_sf"/>
</dbReference>
<evidence type="ECO:0000259" key="9">
    <source>
        <dbReference type="Pfam" id="PF07715"/>
    </source>
</evidence>
<dbReference type="InterPro" id="IPR008969">
    <property type="entry name" value="CarboxyPept-like_regulatory"/>
</dbReference>
<evidence type="ECO:0000256" key="6">
    <source>
        <dbReference type="ARBA" id="ARBA00023237"/>
    </source>
</evidence>
<sequence>MVKLLKFLQKTTYCSGKIYVVLFTFIFSLPAFAQQKGTRIEGRVIDEKTQESLIGATVSLVNEKTGIVTDLNGKFIINAHSLPATISVKYAGYKSLDLDVYEYTEALTIFLREDVNVLNEIVVVGYGTQKRKELTGSVASVSKETLSQLSTSFESLIGGAVSGLNVTQSSGQPGAAFNIRIRGGNSVTGGNEPLYVVDGVIIYDDSSFSSTSAGVSRIAGRLDPLASINPGDIESIEVLKDVSATAIYGSRGSNGVIIITTKSGKKGKNNIEYQYTAGWQQVTKKLDLLNARDWAKLNQEIYPSSDLDKGPFYGWTQTQLDALGEGTDWQSAALRAASTQTHQITISGGDEKTRYLLSGNYTDQNGIILNTDFQRYTGRFNFERDLFSNLTTGITVNAGKLTQNGLADYAGIETGGASNSLSYVILIPKTVPIRNADGSYNYNNVHEKGDLRYGDRTVNAISDLENTVSQNISNTLIGNFYVNYAILPSLKARVSAGTNLTNSTQNFFGPSSSAAGFLAKGYGTVGNKRTDSWQYEYTLNYTKQLNSDHYIDVLAGYSTQTTYVERTTASSTNFSNESLNYHNLQASEGLLAPITAGSKSVLNSVLGRLNYTLKGRYNLTTTLRADGSSRFAPGHKWGYFPSVGLSWNINEESFLKGNKTLNGLKLRASLGTVGNQEIGDYRYVDTYSTRKYSFNNKIVVGYGQANRENPELKWETTSQYNVGIDVSLFNHRLNAVADAYYKETSDLLLNIPVEVTSGYGSQLKNVGDITNKGVEFELRGAIIDTKDFNWNLSANIAKNINKVTNVALGSGYVISGNTILKEGEAYGSFYGLVFDGVVQKTDDISKIPVPSRNLENNTPIKPGDAKYKNQNTDTKIDSNDRVVLGSPQPDFIYGFSTTLRYKSLSLFAVFQGSYGNELLNSLRRRLEMPDPSYNLSTALLDRWTESNPSNTVPKAAIIAVSDLDSRYVEDASFLKLKTLSLSYLLPIRIQQSPTTKFKLFATGQNLLTITGYKGYDPEVAGGTDAGVYPTSKTFSLGVNISY</sequence>
<evidence type="ECO:0000313" key="10">
    <source>
        <dbReference type="EMBL" id="KAA6348209.1"/>
    </source>
</evidence>
<dbReference type="NCBIfam" id="TIGR04057">
    <property type="entry name" value="SusC_RagA_signa"/>
    <property type="match status" value="1"/>
</dbReference>
<keyword evidence="2" id="KW-0813">Transport</keyword>
<keyword evidence="10" id="KW-0675">Receptor</keyword>
<evidence type="ECO:0000259" key="8">
    <source>
        <dbReference type="Pfam" id="PF00593"/>
    </source>
</evidence>
<keyword evidence="6" id="KW-0998">Cell outer membrane</keyword>